<proteinExistence type="inferred from homology"/>
<keyword evidence="14" id="KW-0325">Glycoprotein</keyword>
<dbReference type="PROSITE" id="PS50056">
    <property type="entry name" value="TYR_PHOSPHATASE_2"/>
    <property type="match status" value="1"/>
</dbReference>
<evidence type="ECO:0000313" key="21">
    <source>
        <dbReference type="EMBL" id="KAG9447930.1"/>
    </source>
</evidence>
<dbReference type="Gene3D" id="3.50.30.30">
    <property type="match status" value="1"/>
</dbReference>
<dbReference type="InterPro" id="IPR046450">
    <property type="entry name" value="PA_dom_sf"/>
</dbReference>
<evidence type="ECO:0000256" key="10">
    <source>
        <dbReference type="ARBA" id="ARBA00022912"/>
    </source>
</evidence>
<keyword evidence="10" id="KW-0904">Protein phosphatase</keyword>
<feature type="region of interest" description="Disordered" evidence="15">
    <location>
        <begin position="1035"/>
        <end position="1169"/>
    </location>
</feature>
<evidence type="ECO:0000256" key="7">
    <source>
        <dbReference type="ARBA" id="ARBA00022729"/>
    </source>
</evidence>
<dbReference type="SUPFAM" id="SSF52025">
    <property type="entry name" value="PA domain"/>
    <property type="match status" value="1"/>
</dbReference>
<dbReference type="PROSITE" id="PS00383">
    <property type="entry name" value="TYR_PHOSPHATASE_1"/>
    <property type="match status" value="1"/>
</dbReference>
<dbReference type="GO" id="GO:0004721">
    <property type="term" value="F:phosphoprotein phosphatase activity"/>
    <property type="evidence" value="ECO:0007669"/>
    <property type="project" value="UniProtKB-KW"/>
</dbReference>
<organism evidence="21 22">
    <name type="scientific">Aristolochia fimbriata</name>
    <name type="common">White veined hardy Dutchman's pipe vine</name>
    <dbReference type="NCBI Taxonomy" id="158543"/>
    <lineage>
        <taxon>Eukaryota</taxon>
        <taxon>Viridiplantae</taxon>
        <taxon>Streptophyta</taxon>
        <taxon>Embryophyta</taxon>
        <taxon>Tracheophyta</taxon>
        <taxon>Spermatophyta</taxon>
        <taxon>Magnoliopsida</taxon>
        <taxon>Magnoliidae</taxon>
        <taxon>Piperales</taxon>
        <taxon>Aristolochiaceae</taxon>
        <taxon>Aristolochia</taxon>
    </lineage>
</organism>
<evidence type="ECO:0000256" key="8">
    <source>
        <dbReference type="ARBA" id="ARBA00022753"/>
    </source>
</evidence>
<keyword evidence="6 16" id="KW-0812">Transmembrane</keyword>
<dbReference type="GO" id="GO:0005829">
    <property type="term" value="C:cytosol"/>
    <property type="evidence" value="ECO:0007669"/>
    <property type="project" value="TreeGrafter"/>
</dbReference>
<dbReference type="GO" id="GO:0010008">
    <property type="term" value="C:endosome membrane"/>
    <property type="evidence" value="ECO:0007669"/>
    <property type="project" value="UniProtKB-SubCell"/>
</dbReference>
<feature type="region of interest" description="Disordered" evidence="15">
    <location>
        <begin position="637"/>
        <end position="689"/>
    </location>
</feature>
<feature type="transmembrane region" description="Helical" evidence="16">
    <location>
        <begin position="483"/>
        <end position="501"/>
    </location>
</feature>
<evidence type="ECO:0000256" key="6">
    <source>
        <dbReference type="ARBA" id="ARBA00022692"/>
    </source>
</evidence>
<evidence type="ECO:0000256" key="5">
    <source>
        <dbReference type="ARBA" id="ARBA00007881"/>
    </source>
</evidence>
<feature type="compositionally biased region" description="Pro residues" evidence="15">
    <location>
        <begin position="559"/>
        <end position="604"/>
    </location>
</feature>
<feature type="compositionally biased region" description="Polar residues" evidence="15">
    <location>
        <begin position="1153"/>
        <end position="1168"/>
    </location>
</feature>
<dbReference type="PANTHER" id="PTHR12305">
    <property type="entry name" value="PHOSPHATASE WITH HOMOLOGY TO TENSIN"/>
    <property type="match status" value="1"/>
</dbReference>
<dbReference type="AlphaFoldDB" id="A0AAV7EGF2"/>
<dbReference type="InterPro" id="IPR007369">
    <property type="entry name" value="Peptidase_A22B_SPP"/>
</dbReference>
<feature type="transmembrane region" description="Helical" evidence="16">
    <location>
        <begin position="186"/>
        <end position="206"/>
    </location>
</feature>
<feature type="chain" id="PRO_5043350113" evidence="17">
    <location>
        <begin position="19"/>
        <end position="1194"/>
    </location>
</feature>
<keyword evidence="12" id="KW-0443">Lipid metabolism</keyword>
<evidence type="ECO:0000256" key="14">
    <source>
        <dbReference type="ARBA" id="ARBA00023180"/>
    </source>
</evidence>
<feature type="transmembrane region" description="Helical" evidence="16">
    <location>
        <begin position="530"/>
        <end position="550"/>
    </location>
</feature>
<evidence type="ECO:0000256" key="17">
    <source>
        <dbReference type="SAM" id="SignalP"/>
    </source>
</evidence>
<dbReference type="PROSITE" id="PS51181">
    <property type="entry name" value="PPASE_TENSIN"/>
    <property type="match status" value="1"/>
</dbReference>
<sequence length="1194" mass="131513">MRSCRLLLLLLLFRLSYADDVSRDDDLPKTPGCGNNFDLVKVKNWVDGVEKKTVDGLSARFGAVLPSSINEGLRLPAVMANPPDSCAESTSKLSNSIAFAERGECAFTAKAEFAQLGGAAGLLVINDSEDLYKMVCTENDTYLNIKIPVVMIPKSAGDVMKSFLAKGKVELLLYSPKRPVVDFSEIFLWMMAVGTILCATLWEDYIACEQSDERYNELTRKDLPSTVAANKDESETLDISAKGAVVFVISASVFLVLLYFFMSSWFVWLLIVLFCIGGTEGMHICIVTLILRARRNFGQKTFNLPLMGEVTILSFVVLLFCIAFAITWAANQRASFAWIGQDVLGICLMITVLQMARLPNIKVAAVLLCCAFVYDIFWVFISPLIFHESVMIAVARGDNSGGESIPMLLRIPRFFDPWGGYDMIGFGDILFPGLLVAFSYRYDRANKKGILNGYFLWLILGYGFGLFLTYLGLYLMNGHGQPALLYLVPCTLGVFVLLGWLRDVDKMYKRLDLRFGGLDIILTWTRKPNIYLLLLHAELLLIHHLFHHLLPKPQSKPQTQPPPPCPPPAPPPCPAPAPPPPPSPSPIPSPPSSAPDPAPAPPVDAVPAASPASARDGPSMLSASSISSWAKSLKIPQGIQQENSKTGSSSKSPFARFTTGLGLRLSPKSSTGDENTESPSPTSTTGQSGVLESFTKGLVDSSKSAVKAVQVKARHMVSQNKRRYQEGGFDLDMTYITENIIAMGFPAGDMSSGFFGYVEGFYRNHMEEVMKFFETHHKGKYKVYNLCSERLYDASLFEGKVACFPFDDHNCPPIQLIISFCQSAYSWLKEDIENVVVVHCKAGMARTGLMISSLLLFLKFFPTAEESIEYYNQKRCIDGKGLVLPSQIRYVKYFERILTYFNGENQPGRRCMLRGFRLHRCPYWIRPSITVSDHNGVLFSTKKHPRTKDLMPEDFWFSAPKKGIMVFALPGEPGLTELAGDFKIHFHDRQGDFYCWLNTTMMENRKILTTSDLDGFDKRKLPSPGFQVEIVLVDYDGTPPKPKNENTTKEVDGTSDNRPAAGDANTKPGDTSKVSRSSDQDEVFSDSDAEESGSARSRQARTTAGAADSSSPGKNEMPSKEMATVTQGVSQVSLASEGTTKQGPVTEPKKESGTGSTQGSAIPSSDPGSVSEFKAIAADASVFTFGDDEDYESD</sequence>
<dbReference type="InterPro" id="IPR000387">
    <property type="entry name" value="Tyr_Pase_dom"/>
</dbReference>
<dbReference type="Pfam" id="PF02225">
    <property type="entry name" value="PA"/>
    <property type="match status" value="1"/>
</dbReference>
<feature type="domain" description="Tyrosine specific protein phosphatases" evidence="18">
    <location>
        <begin position="815"/>
        <end position="875"/>
    </location>
</feature>
<comment type="similarity">
    <text evidence="5">Belongs to the PTEN phosphatase protein family.</text>
</comment>
<comment type="function">
    <text evidence="2">Intramembrane-cleaving aspartic protease (I-CLiP) that cleaves type II membrane signal peptides in the hydrophobic plane of the membrane.</text>
</comment>
<comment type="subcellular location">
    <subcellularLocation>
        <location evidence="3">Endosome membrane</location>
        <topology evidence="3">Multi-pass membrane protein</topology>
    </subcellularLocation>
</comment>
<evidence type="ECO:0000256" key="15">
    <source>
        <dbReference type="SAM" id="MobiDB-lite"/>
    </source>
</evidence>
<keyword evidence="9" id="KW-0378">Hydrolase</keyword>
<comment type="catalytic activity">
    <reaction evidence="1">
        <text>a 1,2-diacyl-sn-glycero-3-phospho-(1D-myo-inositol-3,4,5-trisphosphate) + H2O = a 1,2-diacyl-sn-glycero-3-phospho-(1D-myo-inositol-4,5-bisphosphate) + phosphate</text>
        <dbReference type="Rhea" id="RHEA:25017"/>
        <dbReference type="ChEBI" id="CHEBI:15377"/>
        <dbReference type="ChEBI" id="CHEBI:43474"/>
        <dbReference type="ChEBI" id="CHEBI:57836"/>
        <dbReference type="ChEBI" id="CHEBI:58456"/>
        <dbReference type="EC" id="3.1.3.67"/>
    </reaction>
</comment>
<evidence type="ECO:0000256" key="13">
    <source>
        <dbReference type="ARBA" id="ARBA00023136"/>
    </source>
</evidence>
<evidence type="ECO:0000259" key="20">
    <source>
        <dbReference type="PROSITE" id="PS51182"/>
    </source>
</evidence>
<dbReference type="PROSITE" id="PS51182">
    <property type="entry name" value="C2_TENSIN"/>
    <property type="match status" value="1"/>
</dbReference>
<evidence type="ECO:0000256" key="3">
    <source>
        <dbReference type="ARBA" id="ARBA00004337"/>
    </source>
</evidence>
<dbReference type="Pfam" id="PF04258">
    <property type="entry name" value="Peptidase_A22B"/>
    <property type="match status" value="1"/>
</dbReference>
<keyword evidence="11 16" id="KW-1133">Transmembrane helix</keyword>
<dbReference type="InterPro" id="IPR003137">
    <property type="entry name" value="PA_domain"/>
</dbReference>
<dbReference type="SMART" id="SM00730">
    <property type="entry name" value="PSN"/>
    <property type="match status" value="1"/>
</dbReference>
<reference evidence="21 22" key="1">
    <citation type="submission" date="2021-07" db="EMBL/GenBank/DDBJ databases">
        <title>The Aristolochia fimbriata genome: insights into angiosperm evolution, floral development and chemical biosynthesis.</title>
        <authorList>
            <person name="Jiao Y."/>
        </authorList>
    </citation>
    <scope>NUCLEOTIDE SEQUENCE [LARGE SCALE GENOMIC DNA]</scope>
    <source>
        <strain evidence="21">IBCAS-2021</strain>
        <tissue evidence="21">Leaf</tissue>
    </source>
</reference>
<evidence type="ECO:0000313" key="22">
    <source>
        <dbReference type="Proteomes" id="UP000825729"/>
    </source>
</evidence>
<feature type="transmembrane region" description="Helical" evidence="16">
    <location>
        <begin position="268"/>
        <end position="291"/>
    </location>
</feature>
<dbReference type="GO" id="GO:0016314">
    <property type="term" value="F:phosphatidylinositol-3,4,5-trisphosphate 3-phosphatase activity"/>
    <property type="evidence" value="ECO:0007669"/>
    <property type="project" value="UniProtKB-EC"/>
</dbReference>
<evidence type="ECO:0000256" key="9">
    <source>
        <dbReference type="ARBA" id="ARBA00022801"/>
    </source>
</evidence>
<dbReference type="FunFam" id="3.50.30.30:FF:000007">
    <property type="entry name" value="Signal peptide peptidase-like 3"/>
    <property type="match status" value="1"/>
</dbReference>
<dbReference type="InterPro" id="IPR055183">
    <property type="entry name" value="PTEN2A/B_C2"/>
</dbReference>
<evidence type="ECO:0000256" key="16">
    <source>
        <dbReference type="SAM" id="Phobius"/>
    </source>
</evidence>
<feature type="compositionally biased region" description="Polar residues" evidence="15">
    <location>
        <begin position="638"/>
        <end position="652"/>
    </location>
</feature>
<dbReference type="InterPro" id="IPR014020">
    <property type="entry name" value="Tensin_C2-dom"/>
</dbReference>
<dbReference type="PANTHER" id="PTHR12305:SF96">
    <property type="entry name" value="PHOSPHATIDYLINOSITOL 3,4,5-TRISPHOSPHATE 3-PHOSPHATASE AND PROTEIN-TYROSINE-PHOSPHATASE PTEN2A"/>
    <property type="match status" value="1"/>
</dbReference>
<feature type="transmembrane region" description="Helical" evidence="16">
    <location>
        <begin position="244"/>
        <end position="262"/>
    </location>
</feature>
<feature type="compositionally biased region" description="Basic and acidic residues" evidence="15">
    <location>
        <begin position="1042"/>
        <end position="1052"/>
    </location>
</feature>
<keyword evidence="22" id="KW-1185">Reference proteome</keyword>
<dbReference type="GO" id="GO:0006629">
    <property type="term" value="P:lipid metabolic process"/>
    <property type="evidence" value="ECO:0007669"/>
    <property type="project" value="UniProtKB-KW"/>
</dbReference>
<dbReference type="FunFam" id="3.90.190.10:FF:000053">
    <property type="entry name" value="Phosphatidylinositol 3,4,5-trisphosphate 3-phosphatase TPTE2"/>
    <property type="match status" value="1"/>
</dbReference>
<feature type="transmembrane region" description="Helical" evidence="16">
    <location>
        <begin position="454"/>
        <end position="477"/>
    </location>
</feature>
<evidence type="ECO:0000256" key="4">
    <source>
        <dbReference type="ARBA" id="ARBA00006859"/>
    </source>
</evidence>
<feature type="compositionally biased region" description="Polar residues" evidence="15">
    <location>
        <begin position="1068"/>
        <end position="1077"/>
    </location>
</feature>
<dbReference type="SUPFAM" id="SSF52799">
    <property type="entry name" value="(Phosphotyrosine protein) phosphatases II"/>
    <property type="match status" value="1"/>
</dbReference>
<gene>
    <name evidence="21" type="ORF">H6P81_014058</name>
</gene>
<evidence type="ECO:0000256" key="1">
    <source>
        <dbReference type="ARBA" id="ARBA00000536"/>
    </source>
</evidence>
<evidence type="ECO:0000259" key="19">
    <source>
        <dbReference type="PROSITE" id="PS51181"/>
    </source>
</evidence>
<dbReference type="SMART" id="SM01326">
    <property type="entry name" value="PTEN_C2"/>
    <property type="match status" value="1"/>
</dbReference>
<dbReference type="InterPro" id="IPR029023">
    <property type="entry name" value="Tensin_phosphatase"/>
</dbReference>
<dbReference type="GO" id="GO:0042500">
    <property type="term" value="F:aspartic endopeptidase activity, intramembrane cleaving"/>
    <property type="evidence" value="ECO:0007669"/>
    <property type="project" value="InterPro"/>
</dbReference>
<comment type="caution">
    <text evidence="21">The sequence shown here is derived from an EMBL/GenBank/DDBJ whole genome shotgun (WGS) entry which is preliminary data.</text>
</comment>
<feature type="transmembrane region" description="Helical" evidence="16">
    <location>
        <begin position="336"/>
        <end position="356"/>
    </location>
</feature>
<evidence type="ECO:0000259" key="18">
    <source>
        <dbReference type="PROSITE" id="PS50056"/>
    </source>
</evidence>
<accession>A0AAV7EGF2</accession>
<dbReference type="CDD" id="cd14509">
    <property type="entry name" value="PTP_PTEN"/>
    <property type="match status" value="1"/>
</dbReference>
<dbReference type="InterPro" id="IPR045101">
    <property type="entry name" value="PTP_PTEN"/>
</dbReference>
<feature type="region of interest" description="Disordered" evidence="15">
    <location>
        <begin position="552"/>
        <end position="623"/>
    </location>
</feature>
<evidence type="ECO:0000256" key="12">
    <source>
        <dbReference type="ARBA" id="ARBA00023098"/>
    </source>
</evidence>
<protein>
    <submittedName>
        <fullName evidence="21">Uncharacterized protein</fullName>
    </submittedName>
</protein>
<keyword evidence="7 17" id="KW-0732">Signal</keyword>
<comment type="similarity">
    <text evidence="4">Belongs to the peptidase A22B family.</text>
</comment>
<dbReference type="Gene3D" id="3.90.190.10">
    <property type="entry name" value="Protein tyrosine phosphatase superfamily"/>
    <property type="match status" value="1"/>
</dbReference>
<feature type="compositionally biased region" description="Acidic residues" evidence="15">
    <location>
        <begin position="1080"/>
        <end position="1091"/>
    </location>
</feature>
<dbReference type="Pfam" id="PF22918">
    <property type="entry name" value="PTEN2_C2"/>
    <property type="match status" value="1"/>
</dbReference>
<feature type="domain" description="Phosphatase tensin-type" evidence="19">
    <location>
        <begin position="722"/>
        <end position="901"/>
    </location>
</feature>
<dbReference type="InterPro" id="IPR029021">
    <property type="entry name" value="Prot-tyrosine_phosphatase-like"/>
</dbReference>
<feature type="signal peptide" evidence="17">
    <location>
        <begin position="1"/>
        <end position="18"/>
    </location>
</feature>
<dbReference type="EMBL" id="JAINDJ010000005">
    <property type="protein sequence ID" value="KAG9447930.1"/>
    <property type="molecule type" value="Genomic_DNA"/>
</dbReference>
<dbReference type="Proteomes" id="UP000825729">
    <property type="component" value="Unassembled WGS sequence"/>
</dbReference>
<feature type="transmembrane region" description="Helical" evidence="16">
    <location>
        <begin position="423"/>
        <end position="442"/>
    </location>
</feature>
<feature type="compositionally biased region" description="Low complexity" evidence="15">
    <location>
        <begin position="605"/>
        <end position="623"/>
    </location>
</feature>
<evidence type="ECO:0000256" key="11">
    <source>
        <dbReference type="ARBA" id="ARBA00022989"/>
    </source>
</evidence>
<feature type="compositionally biased region" description="Polar residues" evidence="15">
    <location>
        <begin position="1124"/>
        <end position="1143"/>
    </location>
</feature>
<feature type="compositionally biased region" description="Polar residues" evidence="15">
    <location>
        <begin position="1094"/>
        <end position="1113"/>
    </location>
</feature>
<keyword evidence="13 16" id="KW-0472">Membrane</keyword>
<dbReference type="InterPro" id="IPR051281">
    <property type="entry name" value="Dual-spec_lipid-protein_phosph"/>
</dbReference>
<dbReference type="InterPro" id="IPR016130">
    <property type="entry name" value="Tyr_Pase_AS"/>
</dbReference>
<keyword evidence="8" id="KW-0967">Endosome</keyword>
<feature type="transmembrane region" description="Helical" evidence="16">
    <location>
        <begin position="312"/>
        <end position="330"/>
    </location>
</feature>
<dbReference type="InterPro" id="IPR006639">
    <property type="entry name" value="Preselin/SPP"/>
</dbReference>
<name>A0AAV7EGF2_ARIFI</name>
<feature type="domain" description="C2 tensin-type" evidence="20">
    <location>
        <begin position="908"/>
        <end position="1035"/>
    </location>
</feature>
<evidence type="ECO:0000256" key="2">
    <source>
        <dbReference type="ARBA" id="ARBA00003012"/>
    </source>
</evidence>
<feature type="transmembrane region" description="Helical" evidence="16">
    <location>
        <begin position="363"/>
        <end position="386"/>
    </location>
</feature>